<evidence type="ECO:0000256" key="14">
    <source>
        <dbReference type="HAMAP-Rule" id="MF_00154"/>
    </source>
</evidence>
<comment type="caution">
    <text evidence="15">The sequence shown here is derived from an EMBL/GenBank/DDBJ whole genome shotgun (WGS) entry which is preliminary data.</text>
</comment>
<evidence type="ECO:0000256" key="11">
    <source>
        <dbReference type="ARBA" id="ARBA00040810"/>
    </source>
</evidence>
<comment type="pathway">
    <text evidence="2 14">Porphyrin-containing compound metabolism; heme O biosynthesis; heme O from protoheme: step 1/1.</text>
</comment>
<dbReference type="HAMAP" id="MF_00154">
    <property type="entry name" value="CyoE_CtaB"/>
    <property type="match status" value="1"/>
</dbReference>
<evidence type="ECO:0000256" key="8">
    <source>
        <dbReference type="ARBA" id="ARBA00023133"/>
    </source>
</evidence>
<feature type="transmembrane region" description="Helical" evidence="14">
    <location>
        <begin position="255"/>
        <end position="272"/>
    </location>
</feature>
<feature type="transmembrane region" description="Helical" evidence="14">
    <location>
        <begin position="132"/>
        <end position="151"/>
    </location>
</feature>
<dbReference type="InterPro" id="IPR006369">
    <property type="entry name" value="Protohaem_IX_farnesylTrfase"/>
</dbReference>
<keyword evidence="9 14" id="KW-0472">Membrane</keyword>
<dbReference type="Pfam" id="PF01040">
    <property type="entry name" value="UbiA"/>
    <property type="match status" value="1"/>
</dbReference>
<protein>
    <recommendedName>
        <fullName evidence="11 14">Protoheme IX farnesyltransferase</fullName>
        <ecNumber evidence="3 14">2.5.1.141</ecNumber>
    </recommendedName>
    <alternativeName>
        <fullName evidence="12 14">Heme B farnesyltransferase</fullName>
    </alternativeName>
    <alternativeName>
        <fullName evidence="10 14">Heme O synthase</fullName>
    </alternativeName>
</protein>
<comment type="subcellular location">
    <subcellularLocation>
        <location evidence="1 14">Cell membrane</location>
        <topology evidence="1 14">Multi-pass membrane protein</topology>
    </subcellularLocation>
</comment>
<evidence type="ECO:0000256" key="7">
    <source>
        <dbReference type="ARBA" id="ARBA00022989"/>
    </source>
</evidence>
<dbReference type="InterPro" id="IPR000537">
    <property type="entry name" value="UbiA_prenyltransferase"/>
</dbReference>
<dbReference type="PANTHER" id="PTHR43448:SF7">
    <property type="entry name" value="4-HYDROXYBENZOATE SOLANESYLTRANSFERASE"/>
    <property type="match status" value="1"/>
</dbReference>
<dbReference type="GO" id="GO:0008495">
    <property type="term" value="F:protoheme IX farnesyltransferase activity"/>
    <property type="evidence" value="ECO:0007669"/>
    <property type="project" value="UniProtKB-UniRule"/>
</dbReference>
<dbReference type="NCBIfam" id="NF003349">
    <property type="entry name" value="PRK04375.1-2"/>
    <property type="match status" value="1"/>
</dbReference>
<dbReference type="PANTHER" id="PTHR43448">
    <property type="entry name" value="PROTOHEME IX FARNESYLTRANSFERASE, MITOCHONDRIAL"/>
    <property type="match status" value="1"/>
</dbReference>
<gene>
    <name evidence="14" type="primary">ctaB</name>
    <name evidence="15" type="ORF">FXB40_07415</name>
</gene>
<keyword evidence="16" id="KW-1185">Reference proteome</keyword>
<feature type="transmembrane region" description="Helical" evidence="14">
    <location>
        <begin position="104"/>
        <end position="126"/>
    </location>
</feature>
<dbReference type="EMBL" id="VSSS01000014">
    <property type="protein sequence ID" value="TYL97731.1"/>
    <property type="molecule type" value="Genomic_DNA"/>
</dbReference>
<organism evidence="15 16">
    <name type="scientific">Bradyrhizobium rifense</name>
    <dbReference type="NCBI Taxonomy" id="515499"/>
    <lineage>
        <taxon>Bacteria</taxon>
        <taxon>Pseudomonadati</taxon>
        <taxon>Pseudomonadota</taxon>
        <taxon>Alphaproteobacteria</taxon>
        <taxon>Hyphomicrobiales</taxon>
        <taxon>Nitrobacteraceae</taxon>
        <taxon>Bradyrhizobium</taxon>
    </lineage>
</organism>
<dbReference type="PROSITE" id="PS00943">
    <property type="entry name" value="UBIA"/>
    <property type="match status" value="1"/>
</dbReference>
<evidence type="ECO:0000256" key="5">
    <source>
        <dbReference type="ARBA" id="ARBA00022679"/>
    </source>
</evidence>
<keyword evidence="7 14" id="KW-1133">Transmembrane helix</keyword>
<dbReference type="InterPro" id="IPR044878">
    <property type="entry name" value="UbiA_sf"/>
</dbReference>
<feature type="transmembrane region" description="Helical" evidence="14">
    <location>
        <begin position="284"/>
        <end position="305"/>
    </location>
</feature>
<keyword evidence="8 14" id="KW-0350">Heme biosynthesis</keyword>
<keyword evidence="4 14" id="KW-1003">Cell membrane</keyword>
<evidence type="ECO:0000256" key="2">
    <source>
        <dbReference type="ARBA" id="ARBA00004919"/>
    </source>
</evidence>
<comment type="function">
    <text evidence="14">Converts heme B (protoheme IX) to heme O by substitution of the vinyl group on carbon 2 of heme B porphyrin ring with a hydroxyethyl farnesyl side group.</text>
</comment>
<reference evidence="15 16" key="1">
    <citation type="submission" date="2019-08" db="EMBL/GenBank/DDBJ databases">
        <title>Bradyrhizobium hipponensis sp. nov., a rhizobium isolated from a Lupinus angustifolius root nodule in Tunisia.</title>
        <authorList>
            <person name="Off K."/>
            <person name="Rejili M."/>
            <person name="Mars M."/>
            <person name="Brachmann A."/>
            <person name="Marin M."/>
        </authorList>
    </citation>
    <scope>NUCLEOTIDE SEQUENCE [LARGE SCALE GENOMIC DNA]</scope>
    <source>
        <strain evidence="15 16">CTAW71</strain>
    </source>
</reference>
<dbReference type="UniPathway" id="UPA00834">
    <property type="reaction ID" value="UER00712"/>
</dbReference>
<evidence type="ECO:0000313" key="16">
    <source>
        <dbReference type="Proteomes" id="UP000324758"/>
    </source>
</evidence>
<name>A0A5D3KRE9_9BRAD</name>
<evidence type="ECO:0000256" key="3">
    <source>
        <dbReference type="ARBA" id="ARBA00012292"/>
    </source>
</evidence>
<keyword evidence="6 14" id="KW-0812">Transmembrane</keyword>
<evidence type="ECO:0000313" key="15">
    <source>
        <dbReference type="EMBL" id="TYL97731.1"/>
    </source>
</evidence>
<sequence length="328" mass="34936">MNVKSIAGQLGEGRSRPDHRLAAHRSVSDFVALTKPRVMMLALFTALVGLSCAPVRLDPLTTVMAVLAIAAGAGAAGVLNMWYDADIDAIMSRTAMRPIPRGKVSRFEALVLGLLLGGFSVVALALATNLMAAALLAGTILFYVVVYTAWLKRSTRQNIVIGGAAGALPPVIGWAAATGDIGLEPLALFLIIFLWTPPHFWALALNRTDDYARAGVPMLPVVAGRTATTRQILIYSGLLALASELPWAIGFAGTMYGAIASIGGAIFVLRAARLNRTVEADRRTAQRLFVFSIAYLFVLFAALLIDHRGEPSSFMRASQNGIVNFSEV</sequence>
<dbReference type="NCBIfam" id="TIGR01473">
    <property type="entry name" value="cyoE_ctaB"/>
    <property type="match status" value="1"/>
</dbReference>
<evidence type="ECO:0000256" key="9">
    <source>
        <dbReference type="ARBA" id="ARBA00023136"/>
    </source>
</evidence>
<accession>A0A5D3KRE9</accession>
<evidence type="ECO:0000256" key="10">
    <source>
        <dbReference type="ARBA" id="ARBA00030253"/>
    </source>
</evidence>
<dbReference type="GO" id="GO:0005886">
    <property type="term" value="C:plasma membrane"/>
    <property type="evidence" value="ECO:0007669"/>
    <property type="project" value="UniProtKB-SubCell"/>
</dbReference>
<evidence type="ECO:0000256" key="13">
    <source>
        <dbReference type="ARBA" id="ARBA00047690"/>
    </source>
</evidence>
<dbReference type="AlphaFoldDB" id="A0A5D3KRE9"/>
<dbReference type="Gene3D" id="1.10.357.140">
    <property type="entry name" value="UbiA prenyltransferase"/>
    <property type="match status" value="1"/>
</dbReference>
<comment type="catalytic activity">
    <reaction evidence="13 14">
        <text>heme b + (2E,6E)-farnesyl diphosphate + H2O = Fe(II)-heme o + diphosphate</text>
        <dbReference type="Rhea" id="RHEA:28070"/>
        <dbReference type="ChEBI" id="CHEBI:15377"/>
        <dbReference type="ChEBI" id="CHEBI:33019"/>
        <dbReference type="ChEBI" id="CHEBI:60344"/>
        <dbReference type="ChEBI" id="CHEBI:60530"/>
        <dbReference type="ChEBI" id="CHEBI:175763"/>
        <dbReference type="EC" id="2.5.1.141"/>
    </reaction>
</comment>
<dbReference type="EC" id="2.5.1.141" evidence="3 14"/>
<feature type="transmembrane region" description="Helical" evidence="14">
    <location>
        <begin position="63"/>
        <end position="83"/>
    </location>
</feature>
<evidence type="ECO:0000256" key="4">
    <source>
        <dbReference type="ARBA" id="ARBA00022475"/>
    </source>
</evidence>
<dbReference type="RefSeq" id="WP_148771553.1">
    <property type="nucleotide sequence ID" value="NZ_VSSS01000014.1"/>
</dbReference>
<comment type="miscellaneous">
    <text evidence="14">Carbon 2 of the heme B porphyrin ring is defined according to the Fischer nomenclature.</text>
</comment>
<feature type="transmembrane region" description="Helical" evidence="14">
    <location>
        <begin position="38"/>
        <end position="57"/>
    </location>
</feature>
<evidence type="ECO:0000256" key="12">
    <source>
        <dbReference type="ARBA" id="ARBA00042475"/>
    </source>
</evidence>
<dbReference type="OrthoDB" id="9814417at2"/>
<keyword evidence="5 14" id="KW-0808">Transferase</keyword>
<dbReference type="Proteomes" id="UP000324758">
    <property type="component" value="Unassembled WGS sequence"/>
</dbReference>
<feature type="transmembrane region" description="Helical" evidence="14">
    <location>
        <begin position="183"/>
        <end position="204"/>
    </location>
</feature>
<feature type="transmembrane region" description="Helical" evidence="14">
    <location>
        <begin position="158"/>
        <end position="177"/>
    </location>
</feature>
<dbReference type="InterPro" id="IPR030470">
    <property type="entry name" value="UbiA_prenylTrfase_CS"/>
</dbReference>
<comment type="similarity">
    <text evidence="14">Belongs to the UbiA prenyltransferase family. Protoheme IX farnesyltransferase subfamily.</text>
</comment>
<dbReference type="GO" id="GO:0048034">
    <property type="term" value="P:heme O biosynthetic process"/>
    <property type="evidence" value="ECO:0007669"/>
    <property type="project" value="UniProtKB-UniRule"/>
</dbReference>
<evidence type="ECO:0000256" key="1">
    <source>
        <dbReference type="ARBA" id="ARBA00004651"/>
    </source>
</evidence>
<proteinExistence type="inferred from homology"/>
<evidence type="ECO:0000256" key="6">
    <source>
        <dbReference type="ARBA" id="ARBA00022692"/>
    </source>
</evidence>
<dbReference type="CDD" id="cd13957">
    <property type="entry name" value="PT_UbiA_Cox10"/>
    <property type="match status" value="1"/>
</dbReference>